<dbReference type="Proteomes" id="UP000054937">
    <property type="component" value="Unassembled WGS sequence"/>
</dbReference>
<gene>
    <name evidence="2" type="ORF">PPERSA_06305</name>
</gene>
<dbReference type="InterPro" id="IPR019533">
    <property type="entry name" value="Peptidase_S26"/>
</dbReference>
<keyword evidence="3" id="KW-1185">Reference proteome</keyword>
<comment type="caution">
    <text evidence="2">The sequence shown here is derived from an EMBL/GenBank/DDBJ whole genome shotgun (WGS) entry which is preliminary data.</text>
</comment>
<dbReference type="SUPFAM" id="SSF51306">
    <property type="entry name" value="LexA/Signal peptidase"/>
    <property type="match status" value="1"/>
</dbReference>
<dbReference type="Gene3D" id="2.10.109.10">
    <property type="entry name" value="Umud Fragment, subunit A"/>
    <property type="match status" value="1"/>
</dbReference>
<sequence>MSEKLLITPRIIKNAVLGFGVYITYKVSIPQLFGLVTVQDNEMSPTIEKGDKIIYSKFSSVLDLKNKIAAFYDTDREGILFRRVNGLPGDFIEKQQTKVIIVVPNGTFHIEKDKYNSQIQQLQNQQKQQEINKNVDINDGKKLQNEFFTDQKINQENHQDSDGLYDNVVIKGFGYSIDDLVYFLRRLVEIQKHVQINVSKQEIQQNRKFQKLVKQITHNLKIGNHKLYTNIGSLAHCFSELGVKDQDLWQQLINKIDRDEWNTNFKESVYALEAFSTYLQNSQEQEQIDYTFKKIERITKLTLWEVNMTYYKRITESLVRVNRAPDELFAKIEGHVLNNLSMDYEIETIIDILFAFSKAEKGSAKLYDALQYTIYKGHLFNKNPLLQGRLDLAFQGKLLSKLVEIYGKCSEREKSFTMSPDFRSMMHKYVTNKKTTYQLPDIINTFKHLQGFQYEDQKQIEQNIVQKIDKIETTDLQELIEFYEYFGDNIRNIIPQDKLDYLEQKVLNITYSDDAIHNPNLTLLAGKYFLQFNKNELIDSQMLLNHIERVLDKSFMKMNPQQIKDYMEFFQDNNIKLVDQKKYDDFLTIARFNNKFEGLFLDGKNKQKKKNPRLM</sequence>
<evidence type="ECO:0000313" key="3">
    <source>
        <dbReference type="Proteomes" id="UP000054937"/>
    </source>
</evidence>
<dbReference type="CDD" id="cd06462">
    <property type="entry name" value="Peptidase_S24_S26"/>
    <property type="match status" value="1"/>
</dbReference>
<dbReference type="AlphaFoldDB" id="A0A0V0QIQ1"/>
<evidence type="ECO:0000259" key="1">
    <source>
        <dbReference type="Pfam" id="PF10502"/>
    </source>
</evidence>
<feature type="domain" description="Peptidase S26" evidence="1">
    <location>
        <begin position="30"/>
        <end position="139"/>
    </location>
</feature>
<dbReference type="GO" id="GO:0006465">
    <property type="term" value="P:signal peptide processing"/>
    <property type="evidence" value="ECO:0007669"/>
    <property type="project" value="InterPro"/>
</dbReference>
<reference evidence="2 3" key="1">
    <citation type="journal article" date="2015" name="Sci. Rep.">
        <title>Genome of the facultative scuticociliatosis pathogen Pseudocohnilembus persalinus provides insight into its virulence through horizontal gene transfer.</title>
        <authorList>
            <person name="Xiong J."/>
            <person name="Wang G."/>
            <person name="Cheng J."/>
            <person name="Tian M."/>
            <person name="Pan X."/>
            <person name="Warren A."/>
            <person name="Jiang C."/>
            <person name="Yuan D."/>
            <person name="Miao W."/>
        </authorList>
    </citation>
    <scope>NUCLEOTIDE SEQUENCE [LARGE SCALE GENOMIC DNA]</scope>
    <source>
        <strain evidence="2">36N120E</strain>
    </source>
</reference>
<dbReference type="Pfam" id="PF10502">
    <property type="entry name" value="Peptidase_S26"/>
    <property type="match status" value="1"/>
</dbReference>
<organism evidence="2 3">
    <name type="scientific">Pseudocohnilembus persalinus</name>
    <name type="common">Ciliate</name>
    <dbReference type="NCBI Taxonomy" id="266149"/>
    <lineage>
        <taxon>Eukaryota</taxon>
        <taxon>Sar</taxon>
        <taxon>Alveolata</taxon>
        <taxon>Ciliophora</taxon>
        <taxon>Intramacronucleata</taxon>
        <taxon>Oligohymenophorea</taxon>
        <taxon>Scuticociliatia</taxon>
        <taxon>Philasterida</taxon>
        <taxon>Pseudocohnilembidae</taxon>
        <taxon>Pseudocohnilembus</taxon>
    </lineage>
</organism>
<accession>A0A0V0QIQ1</accession>
<dbReference type="InParanoid" id="A0A0V0QIQ1"/>
<dbReference type="GO" id="GO:0004252">
    <property type="term" value="F:serine-type endopeptidase activity"/>
    <property type="evidence" value="ECO:0007669"/>
    <property type="project" value="InterPro"/>
</dbReference>
<proteinExistence type="predicted"/>
<dbReference type="OrthoDB" id="286859at2759"/>
<evidence type="ECO:0000313" key="2">
    <source>
        <dbReference type="EMBL" id="KRX02110.1"/>
    </source>
</evidence>
<name>A0A0V0QIQ1_PSEPJ</name>
<dbReference type="EMBL" id="LDAU01000157">
    <property type="protein sequence ID" value="KRX02110.1"/>
    <property type="molecule type" value="Genomic_DNA"/>
</dbReference>
<protein>
    <submittedName>
        <fullName evidence="2">Peptidase S24/S26A/S26B/S26C</fullName>
    </submittedName>
</protein>
<dbReference type="InterPro" id="IPR036286">
    <property type="entry name" value="LexA/Signal_pep-like_sf"/>
</dbReference>